<evidence type="ECO:0000313" key="1">
    <source>
        <dbReference type="EMBL" id="GAG99451.1"/>
    </source>
</evidence>
<feature type="non-terminal residue" evidence="1">
    <location>
        <position position="1"/>
    </location>
</feature>
<dbReference type="EMBL" id="BART01020048">
    <property type="protein sequence ID" value="GAG99451.1"/>
    <property type="molecule type" value="Genomic_DNA"/>
</dbReference>
<sequence length="182" mass="20981">GDRKTIYDSASPLILLIDIKDDGLTTYKLLDHILNDFREILCKVSHGAYVPGSVMVVISGNRPIEYMEQQTQRFAFVDGRMENLTKAYPPLLMPLISDRWTKYFTWRGKGDMPEEERAQLRLYVKDAHENGQLIRFWATPDKPGKERDAIWTELLEAGVDLINTDDLAGLRAFLLEKKSKYD</sequence>
<name>X1DSU3_9ZZZZ</name>
<proteinExistence type="predicted"/>
<evidence type="ECO:0008006" key="2">
    <source>
        <dbReference type="Google" id="ProtNLM"/>
    </source>
</evidence>
<comment type="caution">
    <text evidence="1">The sequence shown here is derived from an EMBL/GenBank/DDBJ whole genome shotgun (WGS) entry which is preliminary data.</text>
</comment>
<reference evidence="1" key="1">
    <citation type="journal article" date="2014" name="Front. Microbiol.">
        <title>High frequency of phylogenetically diverse reductive dehalogenase-homologous genes in deep subseafloor sedimentary metagenomes.</title>
        <authorList>
            <person name="Kawai M."/>
            <person name="Futagami T."/>
            <person name="Toyoda A."/>
            <person name="Takaki Y."/>
            <person name="Nishi S."/>
            <person name="Hori S."/>
            <person name="Arai W."/>
            <person name="Tsubouchi T."/>
            <person name="Morono Y."/>
            <person name="Uchiyama I."/>
            <person name="Ito T."/>
            <person name="Fujiyama A."/>
            <person name="Inagaki F."/>
            <person name="Takami H."/>
        </authorList>
    </citation>
    <scope>NUCLEOTIDE SEQUENCE</scope>
    <source>
        <strain evidence="1">Expedition CK06-06</strain>
    </source>
</reference>
<dbReference type="GO" id="GO:0008081">
    <property type="term" value="F:phosphoric diester hydrolase activity"/>
    <property type="evidence" value="ECO:0007669"/>
    <property type="project" value="InterPro"/>
</dbReference>
<gene>
    <name evidence="1" type="ORF">S01H4_37336</name>
</gene>
<dbReference type="Pfam" id="PF13653">
    <property type="entry name" value="GDPD_2"/>
    <property type="match status" value="1"/>
</dbReference>
<organism evidence="1">
    <name type="scientific">marine sediment metagenome</name>
    <dbReference type="NCBI Taxonomy" id="412755"/>
    <lineage>
        <taxon>unclassified sequences</taxon>
        <taxon>metagenomes</taxon>
        <taxon>ecological metagenomes</taxon>
    </lineage>
</organism>
<dbReference type="InterPro" id="IPR017946">
    <property type="entry name" value="PLC-like_Pdiesterase_TIM-brl"/>
</dbReference>
<dbReference type="SUPFAM" id="SSF51695">
    <property type="entry name" value="PLC-like phosphodiesterases"/>
    <property type="match status" value="1"/>
</dbReference>
<accession>X1DSU3</accession>
<protein>
    <recommendedName>
        <fullName evidence="2">GP-PDE domain-containing protein</fullName>
    </recommendedName>
</protein>
<dbReference type="GO" id="GO:0006629">
    <property type="term" value="P:lipid metabolic process"/>
    <property type="evidence" value="ECO:0007669"/>
    <property type="project" value="InterPro"/>
</dbReference>
<dbReference type="AlphaFoldDB" id="X1DSU3"/>